<organism evidence="1 2">
    <name type="scientific">Dermacoccus barathri</name>
    <dbReference type="NCBI Taxonomy" id="322601"/>
    <lineage>
        <taxon>Bacteria</taxon>
        <taxon>Bacillati</taxon>
        <taxon>Actinomycetota</taxon>
        <taxon>Actinomycetes</taxon>
        <taxon>Micrococcales</taxon>
        <taxon>Dermacoccaceae</taxon>
        <taxon>Dermacoccus</taxon>
    </lineage>
</organism>
<protein>
    <submittedName>
        <fullName evidence="1">Uncharacterized protein</fullName>
    </submittedName>
</protein>
<sequence>MEGREDAGHIGDGGTETVDVVSRVARETQRDHGLEGHVERAEIDVGMDARDDAALAQHAQPAAARRLRHADPTREFGVRHSAVLEK</sequence>
<evidence type="ECO:0000313" key="2">
    <source>
        <dbReference type="Proteomes" id="UP001501288"/>
    </source>
</evidence>
<proteinExistence type="predicted"/>
<dbReference type="EMBL" id="BAAANV010000014">
    <property type="protein sequence ID" value="GAA1533464.1"/>
    <property type="molecule type" value="Genomic_DNA"/>
</dbReference>
<comment type="caution">
    <text evidence="1">The sequence shown here is derived from an EMBL/GenBank/DDBJ whole genome shotgun (WGS) entry which is preliminary data.</text>
</comment>
<gene>
    <name evidence="1" type="ORF">GCM10009762_04560</name>
</gene>
<name>A0ABN2B6M0_9MICO</name>
<evidence type="ECO:0000313" key="1">
    <source>
        <dbReference type="EMBL" id="GAA1533464.1"/>
    </source>
</evidence>
<accession>A0ABN2B6M0</accession>
<dbReference type="Proteomes" id="UP001501288">
    <property type="component" value="Unassembled WGS sequence"/>
</dbReference>
<reference evidence="1 2" key="1">
    <citation type="journal article" date="2019" name="Int. J. Syst. Evol. Microbiol.">
        <title>The Global Catalogue of Microorganisms (GCM) 10K type strain sequencing project: providing services to taxonomists for standard genome sequencing and annotation.</title>
        <authorList>
            <consortium name="The Broad Institute Genomics Platform"/>
            <consortium name="The Broad Institute Genome Sequencing Center for Infectious Disease"/>
            <person name="Wu L."/>
            <person name="Ma J."/>
        </authorList>
    </citation>
    <scope>NUCLEOTIDE SEQUENCE [LARGE SCALE GENOMIC DNA]</scope>
    <source>
        <strain evidence="1 2">JCM 14588</strain>
    </source>
</reference>
<keyword evidence="2" id="KW-1185">Reference proteome</keyword>